<protein>
    <submittedName>
        <fullName evidence="3">Uncharacterized protein</fullName>
    </submittedName>
</protein>
<dbReference type="Proteomes" id="UP001153069">
    <property type="component" value="Unassembled WGS sequence"/>
</dbReference>
<organism evidence="3 4">
    <name type="scientific">Seminavis robusta</name>
    <dbReference type="NCBI Taxonomy" id="568900"/>
    <lineage>
        <taxon>Eukaryota</taxon>
        <taxon>Sar</taxon>
        <taxon>Stramenopiles</taxon>
        <taxon>Ochrophyta</taxon>
        <taxon>Bacillariophyta</taxon>
        <taxon>Bacillariophyceae</taxon>
        <taxon>Bacillariophycidae</taxon>
        <taxon>Naviculales</taxon>
        <taxon>Naviculaceae</taxon>
        <taxon>Seminavis</taxon>
    </lineage>
</organism>
<dbReference type="EMBL" id="CAICTM010000292">
    <property type="protein sequence ID" value="CAB9507116.1"/>
    <property type="molecule type" value="Genomic_DNA"/>
</dbReference>
<evidence type="ECO:0000256" key="1">
    <source>
        <dbReference type="SAM" id="Coils"/>
    </source>
</evidence>
<evidence type="ECO:0000256" key="2">
    <source>
        <dbReference type="SAM" id="MobiDB-lite"/>
    </source>
</evidence>
<keyword evidence="1" id="KW-0175">Coiled coil</keyword>
<feature type="compositionally biased region" description="Polar residues" evidence="2">
    <location>
        <begin position="555"/>
        <end position="564"/>
    </location>
</feature>
<proteinExistence type="predicted"/>
<feature type="region of interest" description="Disordered" evidence="2">
    <location>
        <begin position="543"/>
        <end position="564"/>
    </location>
</feature>
<reference evidence="3" key="1">
    <citation type="submission" date="2020-06" db="EMBL/GenBank/DDBJ databases">
        <authorList>
            <consortium name="Plant Systems Biology data submission"/>
        </authorList>
    </citation>
    <scope>NUCLEOTIDE SEQUENCE</scope>
    <source>
        <strain evidence="3">D6</strain>
    </source>
</reference>
<evidence type="ECO:0000313" key="3">
    <source>
        <dbReference type="EMBL" id="CAB9507116.1"/>
    </source>
</evidence>
<feature type="compositionally biased region" description="Basic and acidic residues" evidence="2">
    <location>
        <begin position="543"/>
        <end position="552"/>
    </location>
</feature>
<feature type="coiled-coil region" evidence="1">
    <location>
        <begin position="12"/>
        <end position="61"/>
    </location>
</feature>
<sequence>MDAEGLCFTMSKNSYERSRENQLIELSELSEAEGYTKSKSARELASEVRLMEEKIALLTDKHERAIESHSERYKNVLDRIQAIDDRTTINTGTGTGMDNQAPKEAPSQLQTEDTQGDPTEKSMVARVCGGFSDIMIRQIKSVDLIRRFPYLTALAVAFSISLLKVAFVVVFTVFTQQSCVPSSSIVSSDVPPESLKETFDPLKEFGVFNFTTGADELRLEDFSAYNISDIWTGVTGGLPYQTPRHGFRDFARYVLRENAYIHECARYCNELDGSFIGWAAVVAEVEVYAQPVASRMECFCSFVTNNYDFLGYVHRETYLANPTCLVEYHKKESNNPNCTLDSHTANGTLQEEINWNNFTLYTRSPIVVMSSLERGNFSACDQAKVKEACFVPTFSVFGEEQPGGLGEKLALEREIQIINHAWESVPPNVAREHRPAWVRCVLPGFSCDDYGSTSCPEHSRFACNEQTRECIGLTTVSYVSCPLILSTIGSGMGFMDLVEIVCVCVVVGLVLACRGQMREALPIWSEAANERYIVEQLRDEVEHMKDSARTDPARSFSTQKQEQE</sequence>
<feature type="compositionally biased region" description="Polar residues" evidence="2">
    <location>
        <begin position="88"/>
        <end position="98"/>
    </location>
</feature>
<dbReference type="AlphaFoldDB" id="A0A9N8HAE9"/>
<feature type="compositionally biased region" description="Polar residues" evidence="2">
    <location>
        <begin position="107"/>
        <end position="117"/>
    </location>
</feature>
<gene>
    <name evidence="3" type="ORF">SEMRO_293_G109950.1</name>
</gene>
<feature type="region of interest" description="Disordered" evidence="2">
    <location>
        <begin position="87"/>
        <end position="120"/>
    </location>
</feature>
<name>A0A9N8HAE9_9STRA</name>
<evidence type="ECO:0000313" key="4">
    <source>
        <dbReference type="Proteomes" id="UP001153069"/>
    </source>
</evidence>
<keyword evidence="4" id="KW-1185">Reference proteome</keyword>
<comment type="caution">
    <text evidence="3">The sequence shown here is derived from an EMBL/GenBank/DDBJ whole genome shotgun (WGS) entry which is preliminary data.</text>
</comment>
<accession>A0A9N8HAE9</accession>